<keyword evidence="9 12" id="KW-0862">Zinc</keyword>
<dbReference type="RefSeq" id="WP_269402663.1">
    <property type="nucleotide sequence ID" value="NZ_JAPWGW010000003.1"/>
</dbReference>
<evidence type="ECO:0000256" key="7">
    <source>
        <dbReference type="ARBA" id="ARBA00022723"/>
    </source>
</evidence>
<dbReference type="HAMAP" id="MF_00388">
    <property type="entry name" value="LpxC"/>
    <property type="match status" value="1"/>
</dbReference>
<feature type="binding site" evidence="12">
    <location>
        <position position="241"/>
    </location>
    <ligand>
        <name>Zn(2+)</name>
        <dbReference type="ChEBI" id="CHEBI:29105"/>
    </ligand>
</feature>
<feature type="binding site" evidence="12">
    <location>
        <position position="82"/>
    </location>
    <ligand>
        <name>Zn(2+)</name>
        <dbReference type="ChEBI" id="CHEBI:29105"/>
    </ligand>
</feature>
<keyword evidence="14" id="KW-1185">Reference proteome</keyword>
<name>A0ABT4LYK0_9PROT</name>
<keyword evidence="6 12" id="KW-0441">Lipid A biosynthesis</keyword>
<comment type="cofactor">
    <cofactor evidence="1 12">
        <name>Zn(2+)</name>
        <dbReference type="ChEBI" id="CHEBI:29105"/>
    </cofactor>
</comment>
<dbReference type="EMBL" id="JAPWGW010000003">
    <property type="protein sequence ID" value="MCZ4298593.1"/>
    <property type="molecule type" value="Genomic_DNA"/>
</dbReference>
<evidence type="ECO:0000313" key="13">
    <source>
        <dbReference type="EMBL" id="MCZ4298593.1"/>
    </source>
</evidence>
<dbReference type="Gene3D" id="3.30.230.20">
    <property type="entry name" value="lpxc deacetylase, domain 1"/>
    <property type="match status" value="1"/>
</dbReference>
<dbReference type="NCBIfam" id="TIGR00325">
    <property type="entry name" value="lpxC"/>
    <property type="match status" value="1"/>
</dbReference>
<dbReference type="InterPro" id="IPR015870">
    <property type="entry name" value="UDP-acyl_N-AcGlcN_deAcase_N"/>
</dbReference>
<keyword evidence="8 12" id="KW-0378">Hydrolase</keyword>
<evidence type="ECO:0000256" key="1">
    <source>
        <dbReference type="ARBA" id="ARBA00001947"/>
    </source>
</evidence>
<dbReference type="Proteomes" id="UP001083770">
    <property type="component" value="Unassembled WGS sequence"/>
</dbReference>
<sequence>MSRVQYQQTISHPVVCAGVGVHSGARARIAMKPAAAGTGIRFRRMDIEGCQDIIARGDFVTEVQLGTTLTNEAGQSVATVEHLLAACAGVGVDNLIIEIDGPEVPIMDGSSSVYCELMMAAGLREQRALRRRIRVLEDIEVSDGIKTARLSPSADNYLSIHAKIEFESRAIGTQQMSLRMLPGMFARDIAFARTFGFAQDVEKLKSMGLARGGSLDNAVVLDGDSIVNPEGLRSSDEFIRHKILDAVGDLMLAGAPIAGVYEARQPGHALNNKLVRALIDAPDAWCWETDGADVEAETAARASAAR</sequence>
<evidence type="ECO:0000313" key="14">
    <source>
        <dbReference type="Proteomes" id="UP001083770"/>
    </source>
</evidence>
<evidence type="ECO:0000256" key="2">
    <source>
        <dbReference type="ARBA" id="ARBA00002923"/>
    </source>
</evidence>
<feature type="active site" description="Proton donor" evidence="12">
    <location>
        <position position="268"/>
    </location>
</feature>
<keyword evidence="7 12" id="KW-0479">Metal-binding</keyword>
<dbReference type="PANTHER" id="PTHR33694:SF1">
    <property type="entry name" value="UDP-3-O-ACYL-N-ACETYLGLUCOSAMINE DEACETYLASE 1, MITOCHONDRIAL-RELATED"/>
    <property type="match status" value="1"/>
</dbReference>
<comment type="function">
    <text evidence="2 12">Catalyzes the hydrolysis of UDP-3-O-myristoyl-N-acetylglucosamine to form UDP-3-O-myristoylglucosamine and acetate, the committed step in lipid A biosynthesis.</text>
</comment>
<evidence type="ECO:0000256" key="9">
    <source>
        <dbReference type="ARBA" id="ARBA00022833"/>
    </source>
</evidence>
<evidence type="ECO:0000256" key="11">
    <source>
        <dbReference type="ARBA" id="ARBA00024535"/>
    </source>
</evidence>
<evidence type="ECO:0000256" key="8">
    <source>
        <dbReference type="ARBA" id="ARBA00022801"/>
    </source>
</evidence>
<evidence type="ECO:0000256" key="4">
    <source>
        <dbReference type="ARBA" id="ARBA00012745"/>
    </source>
</evidence>
<dbReference type="InterPro" id="IPR020568">
    <property type="entry name" value="Ribosomal_Su5_D2-typ_SF"/>
</dbReference>
<protein>
    <recommendedName>
        <fullName evidence="4 12">UDP-3-O-acyl-N-acetylglucosamine deacetylase</fullName>
        <shortName evidence="12">UDP-3-O-acyl-GlcNAc deacetylase</shortName>
        <ecNumber evidence="4 12">3.5.1.108</ecNumber>
    </recommendedName>
    <alternativeName>
        <fullName evidence="12">UDP-3-O-[R-3-hydroxymyristoyl]-N-acetylglucosamine deacetylase</fullName>
    </alternativeName>
</protein>
<evidence type="ECO:0000256" key="10">
    <source>
        <dbReference type="ARBA" id="ARBA00023098"/>
    </source>
</evidence>
<reference evidence="13" key="1">
    <citation type="submission" date="2022-12" db="EMBL/GenBank/DDBJ databases">
        <title>Bacterial isolates from different developmental stages of Nematostella vectensis.</title>
        <authorList>
            <person name="Fraune S."/>
        </authorList>
    </citation>
    <scope>NUCLEOTIDE SEQUENCE</scope>
    <source>
        <strain evidence="13">G21632-S1</strain>
    </source>
</reference>
<dbReference type="PANTHER" id="PTHR33694">
    <property type="entry name" value="UDP-3-O-ACYL-N-ACETYLGLUCOSAMINE DEACETYLASE 1, MITOCHONDRIAL-RELATED"/>
    <property type="match status" value="1"/>
</dbReference>
<keyword evidence="10 12" id="KW-0443">Lipid metabolism</keyword>
<evidence type="ECO:0000256" key="12">
    <source>
        <dbReference type="HAMAP-Rule" id="MF_00388"/>
    </source>
</evidence>
<dbReference type="Pfam" id="PF03331">
    <property type="entry name" value="LpxC"/>
    <property type="match status" value="1"/>
</dbReference>
<dbReference type="InterPro" id="IPR011334">
    <property type="entry name" value="UDP-acyl_GlcNac_deAcase_C"/>
</dbReference>
<organism evidence="13 14">
    <name type="scientific">Henriciella marina</name>
    <dbReference type="NCBI Taxonomy" id="453851"/>
    <lineage>
        <taxon>Bacteria</taxon>
        <taxon>Pseudomonadati</taxon>
        <taxon>Pseudomonadota</taxon>
        <taxon>Alphaproteobacteria</taxon>
        <taxon>Hyphomonadales</taxon>
        <taxon>Hyphomonadaceae</taxon>
        <taxon>Henriciella</taxon>
    </lineage>
</organism>
<gene>
    <name evidence="12 13" type="primary">lpxC</name>
    <name evidence="13" type="ORF">O4G74_11025</name>
</gene>
<feature type="binding site" evidence="12">
    <location>
        <position position="245"/>
    </location>
    <ligand>
        <name>Zn(2+)</name>
        <dbReference type="ChEBI" id="CHEBI:29105"/>
    </ligand>
</feature>
<proteinExistence type="inferred from homology"/>
<dbReference type="GO" id="GO:0103117">
    <property type="term" value="F:UDP-3-O-acyl-N-acetylglucosamine deacetylase activity"/>
    <property type="evidence" value="ECO:0007669"/>
    <property type="project" value="UniProtKB-EC"/>
</dbReference>
<dbReference type="EC" id="3.5.1.108" evidence="4 12"/>
<comment type="catalytic activity">
    <reaction evidence="11 12">
        <text>a UDP-3-O-[(3R)-3-hydroxyacyl]-N-acetyl-alpha-D-glucosamine + H2O = a UDP-3-O-[(3R)-3-hydroxyacyl]-alpha-D-glucosamine + acetate</text>
        <dbReference type="Rhea" id="RHEA:67816"/>
        <dbReference type="ChEBI" id="CHEBI:15377"/>
        <dbReference type="ChEBI" id="CHEBI:30089"/>
        <dbReference type="ChEBI" id="CHEBI:137740"/>
        <dbReference type="ChEBI" id="CHEBI:173225"/>
        <dbReference type="EC" id="3.5.1.108"/>
    </reaction>
</comment>
<dbReference type="SUPFAM" id="SSF54211">
    <property type="entry name" value="Ribosomal protein S5 domain 2-like"/>
    <property type="match status" value="2"/>
</dbReference>
<accession>A0ABT4LYK0</accession>
<comment type="similarity">
    <text evidence="12">Belongs to the LpxC family.</text>
</comment>
<comment type="pathway">
    <text evidence="3 12">Glycolipid biosynthesis; lipid IV(A) biosynthesis; lipid IV(A) from (3R)-3-hydroxytetradecanoyl-[acyl-carrier-protein] and UDP-N-acetyl-alpha-D-glucosamine: step 2/6.</text>
</comment>
<dbReference type="InterPro" id="IPR004463">
    <property type="entry name" value="UDP-acyl_GlcNac_deAcase"/>
</dbReference>
<keyword evidence="5 12" id="KW-0444">Lipid biosynthesis</keyword>
<evidence type="ECO:0000256" key="5">
    <source>
        <dbReference type="ARBA" id="ARBA00022516"/>
    </source>
</evidence>
<dbReference type="Gene3D" id="3.30.1700.10">
    <property type="entry name" value="lpxc deacetylase, domain 2"/>
    <property type="match status" value="1"/>
</dbReference>
<evidence type="ECO:0000256" key="6">
    <source>
        <dbReference type="ARBA" id="ARBA00022556"/>
    </source>
</evidence>
<evidence type="ECO:0000256" key="3">
    <source>
        <dbReference type="ARBA" id="ARBA00005002"/>
    </source>
</evidence>
<comment type="caution">
    <text evidence="13">The sequence shown here is derived from an EMBL/GenBank/DDBJ whole genome shotgun (WGS) entry which is preliminary data.</text>
</comment>